<feature type="region of interest" description="Disordered" evidence="1">
    <location>
        <begin position="1"/>
        <end position="105"/>
    </location>
</feature>
<dbReference type="AlphaFoldDB" id="A0A3G7U8V9"/>
<name>A0A3G7U8V9_9PSED</name>
<evidence type="ECO:0000313" key="2">
    <source>
        <dbReference type="EMBL" id="AZE55777.1"/>
    </source>
</evidence>
<feature type="compositionally biased region" description="Basic and acidic residues" evidence="1">
    <location>
        <begin position="53"/>
        <end position="78"/>
    </location>
</feature>
<dbReference type="RefSeq" id="WP_124378276.1">
    <property type="nucleotide sequence ID" value="NZ_CP027754.1"/>
</dbReference>
<reference evidence="2 3" key="1">
    <citation type="submission" date="2018-03" db="EMBL/GenBank/DDBJ databases">
        <title>Diversity of phytobeneficial traits revealed by whole-genome analysis of worldwide-isolated phenazine-producing Pseudomonas spp.</title>
        <authorList>
            <person name="Biessy A."/>
            <person name="Novinscak A."/>
            <person name="Blom J."/>
            <person name="Leger G."/>
            <person name="Thomashow L.S."/>
            <person name="Cazorla F.M."/>
            <person name="Josic D."/>
            <person name="Filion M."/>
        </authorList>
    </citation>
    <scope>NUCLEOTIDE SEQUENCE [LARGE SCALE GENOMIC DNA]</scope>
    <source>
        <strain evidence="2 3">30B</strain>
    </source>
</reference>
<dbReference type="EMBL" id="CP027754">
    <property type="protein sequence ID" value="AZE55777.1"/>
    <property type="molecule type" value="Genomic_DNA"/>
</dbReference>
<protein>
    <submittedName>
        <fullName evidence="2">Uncharacterized protein</fullName>
    </submittedName>
</protein>
<sequence length="193" mass="21399">MSSINASIPFIPTHPPVSKSTIDNDTPRHNPLEKNKIGDDAEVSDGKGGWKNAGDHYRADFNRKRIDEGFPSSDKKTGDNSQVNTRPPFPNMLPTDEKANDNSQVNTRLPFPNMLPTNETASDNSQVNTRRPFPNMLPIDEKPSDNSQVNTRLPFPNMLPTDETASDNSLININLTPIDFEIKSDGNDGWVKA</sequence>
<evidence type="ECO:0000313" key="3">
    <source>
        <dbReference type="Proteomes" id="UP000268696"/>
    </source>
</evidence>
<evidence type="ECO:0000256" key="1">
    <source>
        <dbReference type="SAM" id="MobiDB-lite"/>
    </source>
</evidence>
<accession>A0A3G7U8V9</accession>
<dbReference type="Proteomes" id="UP000268696">
    <property type="component" value="Chromosome"/>
</dbReference>
<organism evidence="2 3">
    <name type="scientific">Pseudomonas synxantha</name>
    <dbReference type="NCBI Taxonomy" id="47883"/>
    <lineage>
        <taxon>Bacteria</taxon>
        <taxon>Pseudomonadati</taxon>
        <taxon>Pseudomonadota</taxon>
        <taxon>Gammaproteobacteria</taxon>
        <taxon>Pseudomonadales</taxon>
        <taxon>Pseudomonadaceae</taxon>
        <taxon>Pseudomonas</taxon>
    </lineage>
</organism>
<gene>
    <name evidence="2" type="ORF">C4K03_3624</name>
</gene>
<feature type="compositionally biased region" description="Basic and acidic residues" evidence="1">
    <location>
        <begin position="25"/>
        <end position="39"/>
    </location>
</feature>
<proteinExistence type="predicted"/>